<dbReference type="Proteomes" id="UP000318053">
    <property type="component" value="Unassembled WGS sequence"/>
</dbReference>
<sequence>MLGIFRRRNLPHWDVPGHPVFITGCLKGCFSAIGLKQIDQCREKLDRRPKPGKFSADQWEHHKQKLFFSFVDSLLDHHSPVHHLTDEEQAKIVVNAFLHFADERYKLLAFVVMPSHHHWLFRINEDWADTEIQRLRRLGKKDRTPREIISHSIQSFTATMCNRSRGVEDTYWQQETFDHWARTEIEAIRIIRYIENNPVKAGLCAAAEDYRWSSARIRTDLKIEESQPIPKIVLP</sequence>
<dbReference type="GO" id="GO:0043565">
    <property type="term" value="F:sequence-specific DNA binding"/>
    <property type="evidence" value="ECO:0007669"/>
    <property type="project" value="TreeGrafter"/>
</dbReference>
<dbReference type="OrthoDB" id="9794403at2"/>
<evidence type="ECO:0000313" key="2">
    <source>
        <dbReference type="EMBL" id="TWT67495.1"/>
    </source>
</evidence>
<dbReference type="PROSITE" id="PS51257">
    <property type="entry name" value="PROKAR_LIPOPROTEIN"/>
    <property type="match status" value="1"/>
</dbReference>
<dbReference type="InterPro" id="IPR052715">
    <property type="entry name" value="RAYT_transposase"/>
</dbReference>
<dbReference type="InterPro" id="IPR002686">
    <property type="entry name" value="Transposase_17"/>
</dbReference>
<dbReference type="SUPFAM" id="SSF143422">
    <property type="entry name" value="Transposase IS200-like"/>
    <property type="match status" value="1"/>
</dbReference>
<dbReference type="GO" id="GO:0006313">
    <property type="term" value="P:DNA transposition"/>
    <property type="evidence" value="ECO:0007669"/>
    <property type="project" value="InterPro"/>
</dbReference>
<proteinExistence type="predicted"/>
<keyword evidence="3" id="KW-1185">Reference proteome</keyword>
<reference evidence="2 3" key="1">
    <citation type="submission" date="2019-02" db="EMBL/GenBank/DDBJ databases">
        <title>Deep-cultivation of Planctomycetes and their phenomic and genomic characterization uncovers novel biology.</title>
        <authorList>
            <person name="Wiegand S."/>
            <person name="Jogler M."/>
            <person name="Boedeker C."/>
            <person name="Pinto D."/>
            <person name="Vollmers J."/>
            <person name="Rivas-Marin E."/>
            <person name="Kohn T."/>
            <person name="Peeters S.H."/>
            <person name="Heuer A."/>
            <person name="Rast P."/>
            <person name="Oberbeckmann S."/>
            <person name="Bunk B."/>
            <person name="Jeske O."/>
            <person name="Meyerdierks A."/>
            <person name="Storesund J.E."/>
            <person name="Kallscheuer N."/>
            <person name="Luecker S."/>
            <person name="Lage O.M."/>
            <person name="Pohl T."/>
            <person name="Merkel B.J."/>
            <person name="Hornburger P."/>
            <person name="Mueller R.-W."/>
            <person name="Bruemmer F."/>
            <person name="Labrenz M."/>
            <person name="Spormann A.M."/>
            <person name="Op Den Camp H."/>
            <person name="Overmann J."/>
            <person name="Amann R."/>
            <person name="Jetten M.S.M."/>
            <person name="Mascher T."/>
            <person name="Medema M.H."/>
            <person name="Devos D.P."/>
            <person name="Kaster A.-K."/>
            <person name="Ovreas L."/>
            <person name="Rohde M."/>
            <person name="Galperin M.Y."/>
            <person name="Jogler C."/>
        </authorList>
    </citation>
    <scope>NUCLEOTIDE SEQUENCE [LARGE SCALE GENOMIC DNA]</scope>
    <source>
        <strain evidence="2 3">CA85</strain>
    </source>
</reference>
<dbReference type="AlphaFoldDB" id="A0A5C5XZW2"/>
<evidence type="ECO:0000259" key="1">
    <source>
        <dbReference type="SMART" id="SM01321"/>
    </source>
</evidence>
<dbReference type="GO" id="GO:0004803">
    <property type="term" value="F:transposase activity"/>
    <property type="evidence" value="ECO:0007669"/>
    <property type="project" value="InterPro"/>
</dbReference>
<dbReference type="Gene3D" id="3.30.70.1290">
    <property type="entry name" value="Transposase IS200-like"/>
    <property type="match status" value="1"/>
</dbReference>
<dbReference type="PANTHER" id="PTHR36966:SF1">
    <property type="entry name" value="REP-ASSOCIATED TYROSINE TRANSPOSASE"/>
    <property type="match status" value="1"/>
</dbReference>
<protein>
    <recommendedName>
        <fullName evidence="1">Transposase IS200-like domain-containing protein</fullName>
    </recommendedName>
</protein>
<organism evidence="2 3">
    <name type="scientific">Allorhodopirellula solitaria</name>
    <dbReference type="NCBI Taxonomy" id="2527987"/>
    <lineage>
        <taxon>Bacteria</taxon>
        <taxon>Pseudomonadati</taxon>
        <taxon>Planctomycetota</taxon>
        <taxon>Planctomycetia</taxon>
        <taxon>Pirellulales</taxon>
        <taxon>Pirellulaceae</taxon>
        <taxon>Allorhodopirellula</taxon>
    </lineage>
</organism>
<dbReference type="PANTHER" id="PTHR36966">
    <property type="entry name" value="REP-ASSOCIATED TYROSINE TRANSPOSASE"/>
    <property type="match status" value="1"/>
</dbReference>
<comment type="caution">
    <text evidence="2">The sequence shown here is derived from an EMBL/GenBank/DDBJ whole genome shotgun (WGS) entry which is preliminary data.</text>
</comment>
<name>A0A5C5XZW2_9BACT</name>
<evidence type="ECO:0000313" key="3">
    <source>
        <dbReference type="Proteomes" id="UP000318053"/>
    </source>
</evidence>
<dbReference type="SMART" id="SM01321">
    <property type="entry name" value="Y1_Tnp"/>
    <property type="match status" value="1"/>
</dbReference>
<dbReference type="InterPro" id="IPR036515">
    <property type="entry name" value="Transposase_17_sf"/>
</dbReference>
<feature type="domain" description="Transposase IS200-like" evidence="1">
    <location>
        <begin position="15"/>
        <end position="197"/>
    </location>
</feature>
<dbReference type="RefSeq" id="WP_146391355.1">
    <property type="nucleotide sequence ID" value="NZ_SJPK01000004.1"/>
</dbReference>
<gene>
    <name evidence="2" type="ORF">CA85_23460</name>
</gene>
<accession>A0A5C5XZW2</accession>
<dbReference type="EMBL" id="SJPK01000004">
    <property type="protein sequence ID" value="TWT67495.1"/>
    <property type="molecule type" value="Genomic_DNA"/>
</dbReference>